<dbReference type="Proteomes" id="UP001472677">
    <property type="component" value="Unassembled WGS sequence"/>
</dbReference>
<organism evidence="1 2">
    <name type="scientific">Hibiscus sabdariffa</name>
    <name type="common">roselle</name>
    <dbReference type="NCBI Taxonomy" id="183260"/>
    <lineage>
        <taxon>Eukaryota</taxon>
        <taxon>Viridiplantae</taxon>
        <taxon>Streptophyta</taxon>
        <taxon>Embryophyta</taxon>
        <taxon>Tracheophyta</taxon>
        <taxon>Spermatophyta</taxon>
        <taxon>Magnoliopsida</taxon>
        <taxon>eudicotyledons</taxon>
        <taxon>Gunneridae</taxon>
        <taxon>Pentapetalae</taxon>
        <taxon>rosids</taxon>
        <taxon>malvids</taxon>
        <taxon>Malvales</taxon>
        <taxon>Malvaceae</taxon>
        <taxon>Malvoideae</taxon>
        <taxon>Hibiscus</taxon>
    </lineage>
</organism>
<reference evidence="1 2" key="1">
    <citation type="journal article" date="2024" name="G3 (Bethesda)">
        <title>Genome assembly of Hibiscus sabdariffa L. provides insights into metabolisms of medicinal natural products.</title>
        <authorList>
            <person name="Kim T."/>
        </authorList>
    </citation>
    <scope>NUCLEOTIDE SEQUENCE [LARGE SCALE GENOMIC DNA]</scope>
    <source>
        <strain evidence="1">TK-2024</strain>
        <tissue evidence="1">Old leaves</tissue>
    </source>
</reference>
<protein>
    <submittedName>
        <fullName evidence="1">Uncharacterized protein</fullName>
    </submittedName>
</protein>
<name>A0ABR2B9D3_9ROSI</name>
<gene>
    <name evidence="1" type="ORF">V6N12_024788</name>
</gene>
<sequence length="74" mass="8057">MKKNRANYSTVVSPMRTDHDGMQEVGQISSRKSVSGEKLLAGHGVSHRMVDIDSVAGVGLSRAVEDTRLMAWKS</sequence>
<accession>A0ABR2B9D3</accession>
<evidence type="ECO:0000313" key="1">
    <source>
        <dbReference type="EMBL" id="KAK8503616.1"/>
    </source>
</evidence>
<proteinExistence type="predicted"/>
<evidence type="ECO:0000313" key="2">
    <source>
        <dbReference type="Proteomes" id="UP001472677"/>
    </source>
</evidence>
<keyword evidence="2" id="KW-1185">Reference proteome</keyword>
<dbReference type="EMBL" id="JBBPBM010000148">
    <property type="protein sequence ID" value="KAK8503616.1"/>
    <property type="molecule type" value="Genomic_DNA"/>
</dbReference>
<comment type="caution">
    <text evidence="1">The sequence shown here is derived from an EMBL/GenBank/DDBJ whole genome shotgun (WGS) entry which is preliminary data.</text>
</comment>